<comment type="caution">
    <text evidence="14">The sequence shown here is derived from an EMBL/GenBank/DDBJ whole genome shotgun (WGS) entry which is preliminary data.</text>
</comment>
<dbReference type="GO" id="GO:0016301">
    <property type="term" value="F:kinase activity"/>
    <property type="evidence" value="ECO:0007669"/>
    <property type="project" value="UniProtKB-KW"/>
</dbReference>
<dbReference type="InterPro" id="IPR005467">
    <property type="entry name" value="His_kinase_dom"/>
</dbReference>
<evidence type="ECO:0000256" key="7">
    <source>
        <dbReference type="ARBA" id="ARBA00022777"/>
    </source>
</evidence>
<proteinExistence type="predicted"/>
<feature type="transmembrane region" description="Helical" evidence="11">
    <location>
        <begin position="133"/>
        <end position="157"/>
    </location>
</feature>
<keyword evidence="15" id="KW-1185">Reference proteome</keyword>
<dbReference type="Gene3D" id="1.10.287.130">
    <property type="match status" value="1"/>
</dbReference>
<sequence length="738" mass="76971">MSHGEARADRGAGERGGKHSAGAEAGGAVAGREAGARGGNGPAAGRRRRLSVGGYMAERVGRSAGGRVVGVRGGESGAGRVVGVRGGESGGGREAGVRGGEAGAGRRAAGLGGGAGTGQEVARRRRVPLRKRLVVRLLFVSAVIAVCSVAATAWLAVTTTTSALKEEQGQDLAADNRILAQLSGYAATHADWTDARRTVRQLAARTGRRIALTTADRTLVADSAPRGTPLPPRPAATVDPLRTDTYTETGAQLSGIDPRVVGPYRLPAKERAVLEVLAGQRKRCYERYGLQATVVRTAGGRPVVTTADGTDPSGYGATVCEDGRLNTPTPTEQKALDTLSGLTRPCLRRAGLDLGGRLFLTFDPSGKDPFAGGYLLARYAKLGTGETARAAQRCVQTARRTQLEPYVAPAAELFLGIGDQNPARFDMSPANKAKVVGAAGLVLAVTVAVTAVVAVRLVRPLRALTLAAQQPPDLHVRVPVTTRDETGILAEAFNDLTERRERLEAQRKAMVSDIAHELRSPLTNIRGWLEVVRDGVVDPDPPLLDSLHEEALVLQRIIDDLQDLAAADAGTLRLHREPLRAGDLLDQVAAAHRVAADAAGVALRTGTDGAAWLDADPVRMRQALGNLVSNALRHTPAGGTVTLAGRRDGDKIVLTVTDTGPGIAAEDLPHVFERFWRAEKSRSRRTGGSGLGLSIVRHLVAAHGGTAGAASEPGAGAVFTLRLPAVPPPGDEPETAAR</sequence>
<dbReference type="Pfam" id="PF00672">
    <property type="entry name" value="HAMP"/>
    <property type="match status" value="1"/>
</dbReference>
<keyword evidence="6 11" id="KW-0812">Transmembrane</keyword>
<feature type="domain" description="HAMP" evidence="13">
    <location>
        <begin position="455"/>
        <end position="505"/>
    </location>
</feature>
<name>A0ABN3BY64_9ACTN</name>
<feature type="region of interest" description="Disordered" evidence="10">
    <location>
        <begin position="221"/>
        <end position="241"/>
    </location>
</feature>
<dbReference type="PROSITE" id="PS50885">
    <property type="entry name" value="HAMP"/>
    <property type="match status" value="1"/>
</dbReference>
<dbReference type="InterPro" id="IPR003660">
    <property type="entry name" value="HAMP_dom"/>
</dbReference>
<dbReference type="InterPro" id="IPR036097">
    <property type="entry name" value="HisK_dim/P_sf"/>
</dbReference>
<dbReference type="PANTHER" id="PTHR43711">
    <property type="entry name" value="TWO-COMPONENT HISTIDINE KINASE"/>
    <property type="match status" value="1"/>
</dbReference>
<dbReference type="CDD" id="cd06225">
    <property type="entry name" value="HAMP"/>
    <property type="match status" value="1"/>
</dbReference>
<keyword evidence="11" id="KW-0472">Membrane</keyword>
<dbReference type="Proteomes" id="UP001501391">
    <property type="component" value="Unassembled WGS sequence"/>
</dbReference>
<organism evidence="14 15">
    <name type="scientific">Streptomyces bangladeshensis</name>
    <dbReference type="NCBI Taxonomy" id="295352"/>
    <lineage>
        <taxon>Bacteria</taxon>
        <taxon>Bacillati</taxon>
        <taxon>Actinomycetota</taxon>
        <taxon>Actinomycetes</taxon>
        <taxon>Kitasatosporales</taxon>
        <taxon>Streptomycetaceae</taxon>
        <taxon>Streptomyces</taxon>
    </lineage>
</organism>
<keyword evidence="9" id="KW-0902">Two-component regulatory system</keyword>
<dbReference type="EC" id="2.7.13.3" evidence="3"/>
<dbReference type="Gene3D" id="3.30.565.10">
    <property type="entry name" value="Histidine kinase-like ATPase, C-terminal domain"/>
    <property type="match status" value="1"/>
</dbReference>
<dbReference type="CDD" id="cd00075">
    <property type="entry name" value="HATPase"/>
    <property type="match status" value="1"/>
</dbReference>
<evidence type="ECO:0000256" key="3">
    <source>
        <dbReference type="ARBA" id="ARBA00012438"/>
    </source>
</evidence>
<dbReference type="SUPFAM" id="SSF55874">
    <property type="entry name" value="ATPase domain of HSP90 chaperone/DNA topoisomerase II/histidine kinase"/>
    <property type="match status" value="1"/>
</dbReference>
<keyword evidence="5" id="KW-0808">Transferase</keyword>
<accession>A0ABN3BY64</accession>
<dbReference type="Pfam" id="PF00512">
    <property type="entry name" value="HisKA"/>
    <property type="match status" value="1"/>
</dbReference>
<gene>
    <name evidence="14" type="ORF">GCM10009787_55400</name>
</gene>
<comment type="subcellular location">
    <subcellularLocation>
        <location evidence="2">Cell membrane</location>
    </subcellularLocation>
</comment>
<dbReference type="PRINTS" id="PR00344">
    <property type="entry name" value="BCTRLSENSOR"/>
</dbReference>
<dbReference type="SUPFAM" id="SSF158472">
    <property type="entry name" value="HAMP domain-like"/>
    <property type="match status" value="1"/>
</dbReference>
<dbReference type="PROSITE" id="PS50109">
    <property type="entry name" value="HIS_KIN"/>
    <property type="match status" value="1"/>
</dbReference>
<dbReference type="SMART" id="SM00304">
    <property type="entry name" value="HAMP"/>
    <property type="match status" value="1"/>
</dbReference>
<dbReference type="InterPro" id="IPR050736">
    <property type="entry name" value="Sensor_HK_Regulatory"/>
</dbReference>
<dbReference type="CDD" id="cd00082">
    <property type="entry name" value="HisKA"/>
    <property type="match status" value="1"/>
</dbReference>
<keyword evidence="4" id="KW-0597">Phosphoprotein</keyword>
<dbReference type="Gene3D" id="6.10.340.10">
    <property type="match status" value="1"/>
</dbReference>
<comment type="catalytic activity">
    <reaction evidence="1">
        <text>ATP + protein L-histidine = ADP + protein N-phospho-L-histidine.</text>
        <dbReference type="EC" id="2.7.13.3"/>
    </reaction>
</comment>
<reference evidence="14 15" key="1">
    <citation type="journal article" date="2019" name="Int. J. Syst. Evol. Microbiol.">
        <title>The Global Catalogue of Microorganisms (GCM) 10K type strain sequencing project: providing services to taxonomists for standard genome sequencing and annotation.</title>
        <authorList>
            <consortium name="The Broad Institute Genomics Platform"/>
            <consortium name="The Broad Institute Genome Sequencing Center for Infectious Disease"/>
            <person name="Wu L."/>
            <person name="Ma J."/>
        </authorList>
    </citation>
    <scope>NUCLEOTIDE SEQUENCE [LARGE SCALE GENOMIC DNA]</scope>
    <source>
        <strain evidence="14 15">JCM 14924</strain>
    </source>
</reference>
<feature type="region of interest" description="Disordered" evidence="10">
    <location>
        <begin position="1"/>
        <end position="47"/>
    </location>
</feature>
<dbReference type="SUPFAM" id="SSF47384">
    <property type="entry name" value="Homodimeric domain of signal transducing histidine kinase"/>
    <property type="match status" value="1"/>
</dbReference>
<evidence type="ECO:0000256" key="9">
    <source>
        <dbReference type="ARBA" id="ARBA00023012"/>
    </source>
</evidence>
<evidence type="ECO:0000259" key="12">
    <source>
        <dbReference type="PROSITE" id="PS50109"/>
    </source>
</evidence>
<evidence type="ECO:0000256" key="11">
    <source>
        <dbReference type="SAM" id="Phobius"/>
    </source>
</evidence>
<dbReference type="SMART" id="SM00387">
    <property type="entry name" value="HATPase_c"/>
    <property type="match status" value="1"/>
</dbReference>
<keyword evidence="7 14" id="KW-0418">Kinase</keyword>
<dbReference type="InterPro" id="IPR003661">
    <property type="entry name" value="HisK_dim/P_dom"/>
</dbReference>
<dbReference type="PANTHER" id="PTHR43711:SF1">
    <property type="entry name" value="HISTIDINE KINASE 1"/>
    <property type="match status" value="1"/>
</dbReference>
<dbReference type="InterPro" id="IPR003594">
    <property type="entry name" value="HATPase_dom"/>
</dbReference>
<feature type="transmembrane region" description="Helical" evidence="11">
    <location>
        <begin position="435"/>
        <end position="458"/>
    </location>
</feature>
<dbReference type="SMART" id="SM00388">
    <property type="entry name" value="HisKA"/>
    <property type="match status" value="1"/>
</dbReference>
<feature type="compositionally biased region" description="Gly residues" evidence="10">
    <location>
        <begin position="84"/>
        <end position="103"/>
    </location>
</feature>
<evidence type="ECO:0000256" key="5">
    <source>
        <dbReference type="ARBA" id="ARBA00022679"/>
    </source>
</evidence>
<dbReference type="EMBL" id="BAAAOQ010000019">
    <property type="protein sequence ID" value="GAA2201248.1"/>
    <property type="molecule type" value="Genomic_DNA"/>
</dbReference>
<evidence type="ECO:0000256" key="4">
    <source>
        <dbReference type="ARBA" id="ARBA00022553"/>
    </source>
</evidence>
<evidence type="ECO:0000313" key="15">
    <source>
        <dbReference type="Proteomes" id="UP001501391"/>
    </source>
</evidence>
<keyword evidence="8 11" id="KW-1133">Transmembrane helix</keyword>
<feature type="compositionally biased region" description="Basic and acidic residues" evidence="10">
    <location>
        <begin position="1"/>
        <end position="17"/>
    </location>
</feature>
<evidence type="ECO:0000256" key="2">
    <source>
        <dbReference type="ARBA" id="ARBA00004236"/>
    </source>
</evidence>
<evidence type="ECO:0000256" key="10">
    <source>
        <dbReference type="SAM" id="MobiDB-lite"/>
    </source>
</evidence>
<evidence type="ECO:0000313" key="14">
    <source>
        <dbReference type="EMBL" id="GAA2201248.1"/>
    </source>
</evidence>
<evidence type="ECO:0000256" key="8">
    <source>
        <dbReference type="ARBA" id="ARBA00022989"/>
    </source>
</evidence>
<protein>
    <recommendedName>
        <fullName evidence="3">histidine kinase</fullName>
        <ecNumber evidence="3">2.7.13.3</ecNumber>
    </recommendedName>
</protein>
<dbReference type="InterPro" id="IPR004358">
    <property type="entry name" value="Sig_transdc_His_kin-like_C"/>
</dbReference>
<evidence type="ECO:0000256" key="1">
    <source>
        <dbReference type="ARBA" id="ARBA00000085"/>
    </source>
</evidence>
<feature type="region of interest" description="Disordered" evidence="10">
    <location>
        <begin position="80"/>
        <end position="118"/>
    </location>
</feature>
<evidence type="ECO:0000256" key="6">
    <source>
        <dbReference type="ARBA" id="ARBA00022692"/>
    </source>
</evidence>
<evidence type="ECO:0000259" key="13">
    <source>
        <dbReference type="PROSITE" id="PS50885"/>
    </source>
</evidence>
<dbReference type="InterPro" id="IPR036890">
    <property type="entry name" value="HATPase_C_sf"/>
</dbReference>
<feature type="domain" description="Histidine kinase" evidence="12">
    <location>
        <begin position="513"/>
        <end position="727"/>
    </location>
</feature>
<feature type="region of interest" description="Disordered" evidence="10">
    <location>
        <begin position="303"/>
        <end position="330"/>
    </location>
</feature>
<dbReference type="Pfam" id="PF02518">
    <property type="entry name" value="HATPase_c"/>
    <property type="match status" value="1"/>
</dbReference>